<evidence type="ECO:0000259" key="9">
    <source>
        <dbReference type="Pfam" id="PF00593"/>
    </source>
</evidence>
<dbReference type="GO" id="GO:0015344">
    <property type="term" value="F:siderophore uptake transmembrane transporter activity"/>
    <property type="evidence" value="ECO:0007669"/>
    <property type="project" value="TreeGrafter"/>
</dbReference>
<name>A0A3B1D725_9ZZZZ</name>
<dbReference type="InterPro" id="IPR036942">
    <property type="entry name" value="Beta-barrel_TonB_sf"/>
</dbReference>
<evidence type="ECO:0000313" key="11">
    <source>
        <dbReference type="EMBL" id="VAX27545.1"/>
    </source>
</evidence>
<reference evidence="11" key="1">
    <citation type="submission" date="2018-06" db="EMBL/GenBank/DDBJ databases">
        <authorList>
            <person name="Zhirakovskaya E."/>
        </authorList>
    </citation>
    <scope>NUCLEOTIDE SEQUENCE</scope>
</reference>
<feature type="domain" description="TonB-dependent receptor plug" evidence="10">
    <location>
        <begin position="54"/>
        <end position="162"/>
    </location>
</feature>
<keyword evidence="8" id="KW-0998">Cell outer membrane</keyword>
<dbReference type="AlphaFoldDB" id="A0A3B1D725"/>
<evidence type="ECO:0000256" key="2">
    <source>
        <dbReference type="ARBA" id="ARBA00022448"/>
    </source>
</evidence>
<dbReference type="Gene3D" id="2.170.130.10">
    <property type="entry name" value="TonB-dependent receptor, plug domain"/>
    <property type="match status" value="1"/>
</dbReference>
<dbReference type="InterPro" id="IPR039426">
    <property type="entry name" value="TonB-dep_rcpt-like"/>
</dbReference>
<comment type="subcellular location">
    <subcellularLocation>
        <location evidence="1">Cell outer membrane</location>
        <topology evidence="1">Multi-pass membrane protein</topology>
    </subcellularLocation>
</comment>
<keyword evidence="3" id="KW-0812">Transmembrane</keyword>
<evidence type="ECO:0000256" key="5">
    <source>
        <dbReference type="ARBA" id="ARBA00023077"/>
    </source>
</evidence>
<dbReference type="PANTHER" id="PTHR30069:SF29">
    <property type="entry name" value="HEMOGLOBIN AND HEMOGLOBIN-HAPTOGLOBIN-BINDING PROTEIN 1-RELATED"/>
    <property type="match status" value="1"/>
</dbReference>
<keyword evidence="6" id="KW-0472">Membrane</keyword>
<evidence type="ECO:0000256" key="1">
    <source>
        <dbReference type="ARBA" id="ARBA00004571"/>
    </source>
</evidence>
<dbReference type="Gene3D" id="2.40.170.20">
    <property type="entry name" value="TonB-dependent receptor, beta-barrel domain"/>
    <property type="match status" value="1"/>
</dbReference>
<evidence type="ECO:0000256" key="4">
    <source>
        <dbReference type="ARBA" id="ARBA00022729"/>
    </source>
</evidence>
<dbReference type="SUPFAM" id="SSF56935">
    <property type="entry name" value="Porins"/>
    <property type="match status" value="1"/>
</dbReference>
<proteinExistence type="predicted"/>
<evidence type="ECO:0000256" key="7">
    <source>
        <dbReference type="ARBA" id="ARBA00023170"/>
    </source>
</evidence>
<evidence type="ECO:0000259" key="10">
    <source>
        <dbReference type="Pfam" id="PF07715"/>
    </source>
</evidence>
<protein>
    <submittedName>
        <fullName evidence="11">Outer membrane TonB-dependent transporter, utilization system for glycans and polysaccharides (PUL), SusC family</fullName>
    </submittedName>
</protein>
<dbReference type="GO" id="GO:0044718">
    <property type="term" value="P:siderophore transmembrane transport"/>
    <property type="evidence" value="ECO:0007669"/>
    <property type="project" value="TreeGrafter"/>
</dbReference>
<evidence type="ECO:0000256" key="3">
    <source>
        <dbReference type="ARBA" id="ARBA00022692"/>
    </source>
</evidence>
<keyword evidence="5" id="KW-0798">TonB box</keyword>
<dbReference type="EMBL" id="UOGI01000003">
    <property type="protein sequence ID" value="VAX27545.1"/>
    <property type="molecule type" value="Genomic_DNA"/>
</dbReference>
<evidence type="ECO:0000256" key="8">
    <source>
        <dbReference type="ARBA" id="ARBA00023237"/>
    </source>
</evidence>
<keyword evidence="4" id="KW-0732">Signal</keyword>
<feature type="domain" description="TonB-dependent receptor-like beta-barrel" evidence="9">
    <location>
        <begin position="239"/>
        <end position="643"/>
    </location>
</feature>
<dbReference type="InterPro" id="IPR000531">
    <property type="entry name" value="Beta-barrel_TonB"/>
</dbReference>
<sequence length="643" mass="72328">MKVSLFLYHLLFAVCILIISNVTSASAVEADKDKDNPASLEEVVVTGTKIEKKVENLTDSVTVITAKEIEEKNFTDFTEILRSVPGIEFKQAGGPGQFNYPKLRGFGQGHFLVVIDGVKVNEAMTGGVSNLLGHIDPRIIGKIEILRGPQAAIYGSNTTAGVIVITTKKGTRKPEKILGGEAGSLNWRKGFASLSGTSGQLGYSLYTGYTDSGGVHKYEYFKDLSSSLSLGYRFSDSLNIQSSFMYTDAEFNYAELRESYAEDSPSTPWWAFQLPDPHSMSASDYYNGSIKVDHEISDNLKQTLTLGYYKHKKEGLDKDDGYLGSVVAPVDNFTLDWVNYYSKGDIVPVYDRGDGKPYYYQDVNYLADYNFIWDQGFGSGMFNTLLSGVEFQRQEGRKWGKYGEIKEDLNNYSVYLNDQVLMLDGNLVLSGGLRNDHHDEFGNYLTGKAGISYTFQTTGTALYSNYGTSFKAPTFFNLYDPKYGNRDLEPEEGKTYEFGIRQSLLQKRLRLEGSYWHTILDNVIAFIYGINPDPAIRGMYDNRDKATSRGVEVSLSYEINDSLTFSGNYTYTDSKSEKDGETFRTVQIAGNKFNLDLVYEINDLYFNVHGYYAGPRLRWRGDKEMKSYFRTDVAVRAEVAKNW</sequence>
<organism evidence="11">
    <name type="scientific">hydrothermal vent metagenome</name>
    <dbReference type="NCBI Taxonomy" id="652676"/>
    <lineage>
        <taxon>unclassified sequences</taxon>
        <taxon>metagenomes</taxon>
        <taxon>ecological metagenomes</taxon>
    </lineage>
</organism>
<dbReference type="InterPro" id="IPR037066">
    <property type="entry name" value="Plug_dom_sf"/>
</dbReference>
<dbReference type="CDD" id="cd01347">
    <property type="entry name" value="ligand_gated_channel"/>
    <property type="match status" value="1"/>
</dbReference>
<keyword evidence="7" id="KW-0675">Receptor</keyword>
<evidence type="ECO:0000256" key="6">
    <source>
        <dbReference type="ARBA" id="ARBA00023136"/>
    </source>
</evidence>
<dbReference type="GO" id="GO:0009279">
    <property type="term" value="C:cell outer membrane"/>
    <property type="evidence" value="ECO:0007669"/>
    <property type="project" value="UniProtKB-SubCell"/>
</dbReference>
<dbReference type="Pfam" id="PF07715">
    <property type="entry name" value="Plug"/>
    <property type="match status" value="1"/>
</dbReference>
<dbReference type="InterPro" id="IPR012910">
    <property type="entry name" value="Plug_dom"/>
</dbReference>
<keyword evidence="2" id="KW-0813">Transport</keyword>
<gene>
    <name evidence="11" type="ORF">MNBD_NITROSPIRAE03-354</name>
</gene>
<accession>A0A3B1D725</accession>
<dbReference type="PANTHER" id="PTHR30069">
    <property type="entry name" value="TONB-DEPENDENT OUTER MEMBRANE RECEPTOR"/>
    <property type="match status" value="1"/>
</dbReference>
<feature type="non-terminal residue" evidence="11">
    <location>
        <position position="643"/>
    </location>
</feature>
<dbReference type="Pfam" id="PF00593">
    <property type="entry name" value="TonB_dep_Rec_b-barrel"/>
    <property type="match status" value="1"/>
</dbReference>
<dbReference type="PROSITE" id="PS52016">
    <property type="entry name" value="TONB_DEPENDENT_REC_3"/>
    <property type="match status" value="1"/>
</dbReference>